<reference evidence="12 13" key="1">
    <citation type="submission" date="2021-07" db="EMBL/GenBank/DDBJ databases">
        <title>The Aristolochia fimbriata genome: insights into angiosperm evolution, floral development and chemical biosynthesis.</title>
        <authorList>
            <person name="Jiao Y."/>
        </authorList>
    </citation>
    <scope>NUCLEOTIDE SEQUENCE [LARGE SCALE GENOMIC DNA]</scope>
    <source>
        <strain evidence="12">IBCAS-2021</strain>
        <tissue evidence="12">Leaf</tissue>
    </source>
</reference>
<dbReference type="InterPro" id="IPR045073">
    <property type="entry name" value="Omega/Tau-like"/>
</dbReference>
<dbReference type="SMART" id="SM00385">
    <property type="entry name" value="CYCLIN"/>
    <property type="match status" value="2"/>
</dbReference>
<dbReference type="SUPFAM" id="SSF52833">
    <property type="entry name" value="Thioredoxin-like"/>
    <property type="match status" value="3"/>
</dbReference>
<evidence type="ECO:0000256" key="7">
    <source>
        <dbReference type="ARBA" id="ARBA00047960"/>
    </source>
</evidence>
<proteinExistence type="inferred from homology"/>
<dbReference type="Gene3D" id="3.40.30.10">
    <property type="entry name" value="Glutaredoxin"/>
    <property type="match status" value="3"/>
</dbReference>
<name>A0AAV7F2G7_ARIFI</name>
<evidence type="ECO:0000256" key="9">
    <source>
        <dbReference type="SAM" id="MobiDB-lite"/>
    </source>
</evidence>
<evidence type="ECO:0000256" key="2">
    <source>
        <dbReference type="ARBA" id="ARBA00012452"/>
    </source>
</evidence>
<dbReference type="GO" id="GO:0004364">
    <property type="term" value="F:glutathione transferase activity"/>
    <property type="evidence" value="ECO:0007669"/>
    <property type="project" value="UniProtKB-EC"/>
</dbReference>
<dbReference type="InterPro" id="IPR040079">
    <property type="entry name" value="Glutathione_S-Trfase"/>
</dbReference>
<dbReference type="InterPro" id="IPR006671">
    <property type="entry name" value="Cyclin_N"/>
</dbReference>
<dbReference type="CDD" id="cd20511">
    <property type="entry name" value="CYCLIN_AtCycB-like_rpt2"/>
    <property type="match status" value="1"/>
</dbReference>
<dbReference type="PANTHER" id="PTHR11260">
    <property type="entry name" value="GLUTATHIONE S-TRANSFERASE, GST, SUPERFAMILY, GST DOMAIN CONTAINING"/>
    <property type="match status" value="1"/>
</dbReference>
<evidence type="ECO:0000313" key="13">
    <source>
        <dbReference type="Proteomes" id="UP000825729"/>
    </source>
</evidence>
<dbReference type="GO" id="GO:0006749">
    <property type="term" value="P:glutathione metabolic process"/>
    <property type="evidence" value="ECO:0007669"/>
    <property type="project" value="InterPro"/>
</dbReference>
<dbReference type="Pfam" id="PF02798">
    <property type="entry name" value="GST_N"/>
    <property type="match status" value="3"/>
</dbReference>
<feature type="domain" description="GST N-terminal" evidence="10">
    <location>
        <begin position="897"/>
        <end position="976"/>
    </location>
</feature>
<feature type="region of interest" description="Disordered" evidence="9">
    <location>
        <begin position="1"/>
        <end position="30"/>
    </location>
</feature>
<dbReference type="Gene3D" id="1.20.1050.10">
    <property type="match status" value="4"/>
</dbReference>
<evidence type="ECO:0000256" key="5">
    <source>
        <dbReference type="ARBA" id="ARBA00023127"/>
    </source>
</evidence>
<dbReference type="CDD" id="cd03058">
    <property type="entry name" value="GST_N_Tau"/>
    <property type="match status" value="3"/>
</dbReference>
<dbReference type="EC" id="2.5.1.18" evidence="2"/>
<organism evidence="12 13">
    <name type="scientific">Aristolochia fimbriata</name>
    <name type="common">White veined hardy Dutchman's pipe vine</name>
    <dbReference type="NCBI Taxonomy" id="158543"/>
    <lineage>
        <taxon>Eukaryota</taxon>
        <taxon>Viridiplantae</taxon>
        <taxon>Streptophyta</taxon>
        <taxon>Embryophyta</taxon>
        <taxon>Tracheophyta</taxon>
        <taxon>Spermatophyta</taxon>
        <taxon>Magnoliopsida</taxon>
        <taxon>Magnoliidae</taxon>
        <taxon>Piperales</taxon>
        <taxon>Aristolochiaceae</taxon>
        <taxon>Aristolochia</taxon>
    </lineage>
</organism>
<dbReference type="InterPro" id="IPR036249">
    <property type="entry name" value="Thioredoxin-like_sf"/>
</dbReference>
<evidence type="ECO:0000259" key="11">
    <source>
        <dbReference type="PROSITE" id="PS50405"/>
    </source>
</evidence>
<evidence type="ECO:0000256" key="1">
    <source>
        <dbReference type="ARBA" id="ARBA00006955"/>
    </source>
</evidence>
<keyword evidence="4" id="KW-0808">Transferase</keyword>
<dbReference type="SFLD" id="SFLDG01152">
    <property type="entry name" value="Main.3:_Omega-_and_Tau-like"/>
    <property type="match status" value="1"/>
</dbReference>
<dbReference type="InterPro" id="IPR013763">
    <property type="entry name" value="Cyclin-like_dom"/>
</dbReference>
<dbReference type="FunFam" id="1.20.1050.10:FF:000012">
    <property type="entry name" value="Tau class glutathione S-transferase"/>
    <property type="match status" value="1"/>
</dbReference>
<keyword evidence="5 8" id="KW-0195">Cyclin</keyword>
<dbReference type="InterPro" id="IPR045074">
    <property type="entry name" value="GST_C_Tau"/>
</dbReference>
<protein>
    <recommendedName>
        <fullName evidence="2">glutathione transferase</fullName>
        <ecNumber evidence="2">2.5.1.18</ecNumber>
    </recommendedName>
</protein>
<feature type="domain" description="GST N-terminal" evidence="10">
    <location>
        <begin position="766"/>
        <end position="845"/>
    </location>
</feature>
<dbReference type="GO" id="GO:0010332">
    <property type="term" value="P:response to gamma radiation"/>
    <property type="evidence" value="ECO:0007669"/>
    <property type="project" value="UniProtKB-ARBA"/>
</dbReference>
<dbReference type="InterPro" id="IPR010987">
    <property type="entry name" value="Glutathione-S-Trfase_C-like"/>
</dbReference>
<feature type="region of interest" description="Disordered" evidence="9">
    <location>
        <begin position="91"/>
        <end position="139"/>
    </location>
</feature>
<accession>A0AAV7F2G7</accession>
<dbReference type="FunFam" id="1.10.472.10:FF:000032">
    <property type="entry name" value="G2/mitotic-specific cyclin-1"/>
    <property type="match status" value="1"/>
</dbReference>
<dbReference type="CDD" id="cd03185">
    <property type="entry name" value="GST_C_Tau"/>
    <property type="match status" value="3"/>
</dbReference>
<dbReference type="PROSITE" id="PS00292">
    <property type="entry name" value="CYCLINS"/>
    <property type="match status" value="1"/>
</dbReference>
<feature type="domain" description="GST C-terminal" evidence="11">
    <location>
        <begin position="660"/>
        <end position="806"/>
    </location>
</feature>
<gene>
    <name evidence="12" type="ORF">H6P81_007758</name>
</gene>
<dbReference type="Gene3D" id="1.10.472.10">
    <property type="entry name" value="Cyclin-like"/>
    <property type="match status" value="2"/>
</dbReference>
<evidence type="ECO:0000256" key="3">
    <source>
        <dbReference type="ARBA" id="ARBA00022618"/>
    </source>
</evidence>
<feature type="domain" description="GST C-terminal" evidence="11">
    <location>
        <begin position="1215"/>
        <end position="1338"/>
    </location>
</feature>
<dbReference type="InterPro" id="IPR004046">
    <property type="entry name" value="GST_C"/>
</dbReference>
<feature type="domain" description="GST N-terminal" evidence="10">
    <location>
        <begin position="1131"/>
        <end position="1210"/>
    </location>
</feature>
<dbReference type="Proteomes" id="UP000825729">
    <property type="component" value="Unassembled WGS sequence"/>
</dbReference>
<evidence type="ECO:0000256" key="4">
    <source>
        <dbReference type="ARBA" id="ARBA00022679"/>
    </source>
</evidence>
<dbReference type="Pfam" id="PF00134">
    <property type="entry name" value="Cyclin_N"/>
    <property type="match status" value="1"/>
</dbReference>
<dbReference type="Pfam" id="PF02984">
    <property type="entry name" value="Cyclin_C"/>
    <property type="match status" value="1"/>
</dbReference>
<dbReference type="InterPro" id="IPR048258">
    <property type="entry name" value="Cyclins_cyclin-box"/>
</dbReference>
<dbReference type="PROSITE" id="PS50405">
    <property type="entry name" value="GST_CTER"/>
    <property type="match status" value="2"/>
</dbReference>
<evidence type="ECO:0000259" key="10">
    <source>
        <dbReference type="PROSITE" id="PS50404"/>
    </source>
</evidence>
<dbReference type="SUPFAM" id="SSF47954">
    <property type="entry name" value="Cyclin-like"/>
    <property type="match status" value="2"/>
</dbReference>
<dbReference type="Pfam" id="PF00043">
    <property type="entry name" value="GST_C"/>
    <property type="match status" value="2"/>
</dbReference>
<evidence type="ECO:0000256" key="6">
    <source>
        <dbReference type="ARBA" id="ARBA00023306"/>
    </source>
</evidence>
<feature type="compositionally biased region" description="Basic and acidic residues" evidence="9">
    <location>
        <begin position="104"/>
        <end position="115"/>
    </location>
</feature>
<keyword evidence="13" id="KW-1185">Reference proteome</keyword>
<dbReference type="PANTHER" id="PTHR11260:SF676">
    <property type="entry name" value="GLUTATHIONE S-TRANSFERASE U8"/>
    <property type="match status" value="1"/>
</dbReference>
<dbReference type="PROSITE" id="PS50404">
    <property type="entry name" value="GST_NTER"/>
    <property type="match status" value="3"/>
</dbReference>
<keyword evidence="6" id="KW-0131">Cell cycle</keyword>
<dbReference type="EMBL" id="JAINDJ010000003">
    <property type="protein sequence ID" value="KAG9454854.1"/>
    <property type="molecule type" value="Genomic_DNA"/>
</dbReference>
<dbReference type="FunFam" id="3.40.30.10:FF:000014">
    <property type="entry name" value="Tau class glutathione S-transferase"/>
    <property type="match status" value="2"/>
</dbReference>
<dbReference type="InterPro" id="IPR036915">
    <property type="entry name" value="Cyclin-like_sf"/>
</dbReference>
<feature type="compositionally biased region" description="Basic and acidic residues" evidence="9">
    <location>
        <begin position="124"/>
        <end position="134"/>
    </location>
</feature>
<dbReference type="InterPro" id="IPR004367">
    <property type="entry name" value="Cyclin_C-dom"/>
</dbReference>
<sequence length="1350" mass="153097">MATRAALPQQPQRAGAAVGKPKPSDGRNRRALGDIANVVATRGVVNEGKPLPQISRPITRSFGAQLLANAQAAAAANKKSAAVTVEGAIGKEAPKPAPTKKAVKQKESAKPKEETVIEISPDTVEDKTKSERASARKKASARKTLSSVLTARSKAACGLTTKIHDIDRADSEDQLAVVDYVEDIYKYYKLVEQSSRVHDYMDSQPEINDRMRAILADWLIEVHKKFELMPETLYLTLHVLDRYLAVKTVPRRELQLVGIGAMLIACKYEEIWAPEVNDFVCISDQAYSREQILCMEKLMLNKLEWSLTYPTPYMFLVRFIKAAASDKEMEHMVFFYAELALMQYSMIIYCPSMIAASAVYAANCTLRKSPRWTETLKVHTGFSEPQLIDCVKALVNFHSMATDSKLKAVYKKYSSPDRNAVALLPPATKFSEEQRFFSLLLPGHQYLMLNFLESTSSMLIFLAIAMRLKQHFASEVKRYGSGLFQPPPNSVLRLNSFMRTRIRGSFLDKAELGQPLHLIGSVKAVCGPTVTPDWVGQSRVGPTITPDLSSSFPIGPYSSFSIVIDPLLCFSQFFPSVFKVYLSEGTEQEQNMKAAREIDDEEPRWCPRREEVFRGRKDRIYGFAEFAVSQFKLARSRSTLSELPERDGKLQFGPLPPGRRPPFTGVPDKAPRTDVAQNCNSSISKAFYSEGSEQGNNLEAARESLKILDAHLQGKKFFGGVKIGFTDLVVGWIAHWLSVVEEVGGFKLLDSQTFPSLHSWCRRIMSRVKFLASFPSPFCYRVEWALKLKGIDYEYVDVDLHNKSPLLLENNPIYKKVPVLLHRDKPIVESVVILEYIEQAWPENPLLPEDPHDRAVARFWAKFADEECISRIVKAFYSEGEEQEKNLEMARGALKMGEVKLFGCVPSPLSWRIEWALKHKGVEYEFFDEDLNNKSPSLLKYNPVHKKIPVLVHNDKPIPESLVILEYIDETWETNPLLPKGLLERANARFWAKFADEKGVQYDYVEEDLMNKSASSIMMYAPLHTKVPLKNPLLPEDPYERASARFFAKRIEEQGRGIEASLEALKILEGGELKGKKFFGGETLGYLDLVVGWIPLSLPFVGEFEEFNLLDPQTFPFLCSWCTNFLEMTMGEVKLIGAFARPFSFRVIWALKYKRIEYEYIDEDLQNKSPTLLKSNPVYKKVPVLVHNGKPLPESLIILEYIDEIWKENPLMPEDPLEKATARFWAHYVDGKLWDTVCKVFLNEGEEQEKAIEPAQEALAVLDRVLEGKKLLGGENIGYGDLALGWIPYWLPIIEEVSGVKLLEPFRFPSLCAWGETFLDVPVIKENLPPRDELEDYLRGLRLYILAFRQ</sequence>
<dbReference type="CDD" id="cd20567">
    <property type="entry name" value="CYCLIN_AtCycB-like_rpt1"/>
    <property type="match status" value="1"/>
</dbReference>
<dbReference type="InterPro" id="IPR004045">
    <property type="entry name" value="Glutathione_S-Trfase_N"/>
</dbReference>
<dbReference type="SUPFAM" id="SSF47616">
    <property type="entry name" value="GST C-terminal domain-like"/>
    <property type="match status" value="4"/>
</dbReference>
<dbReference type="GO" id="GO:0051301">
    <property type="term" value="P:cell division"/>
    <property type="evidence" value="ECO:0007669"/>
    <property type="project" value="UniProtKB-KW"/>
</dbReference>
<keyword evidence="3" id="KW-0132">Cell division</keyword>
<dbReference type="SFLD" id="SFLDG00358">
    <property type="entry name" value="Main_(cytGST)"/>
    <property type="match status" value="3"/>
</dbReference>
<dbReference type="SFLD" id="SFLDS00019">
    <property type="entry name" value="Glutathione_Transferase_(cytos"/>
    <property type="match status" value="3"/>
</dbReference>
<evidence type="ECO:0000313" key="12">
    <source>
        <dbReference type="EMBL" id="KAG9454854.1"/>
    </source>
</evidence>
<comment type="similarity">
    <text evidence="1">Belongs to the cyclin family. Cyclin AB subfamily.</text>
</comment>
<dbReference type="GO" id="GO:0005737">
    <property type="term" value="C:cytoplasm"/>
    <property type="evidence" value="ECO:0007669"/>
    <property type="project" value="TreeGrafter"/>
</dbReference>
<dbReference type="InterPro" id="IPR036282">
    <property type="entry name" value="Glutathione-S-Trfase_C_sf"/>
</dbReference>
<comment type="caution">
    <text evidence="12">The sequence shown here is derived from an EMBL/GenBank/DDBJ whole genome shotgun (WGS) entry which is preliminary data.</text>
</comment>
<dbReference type="SMART" id="SM01332">
    <property type="entry name" value="Cyclin_C"/>
    <property type="match status" value="1"/>
</dbReference>
<comment type="catalytic activity">
    <reaction evidence="7">
        <text>RX + glutathione = an S-substituted glutathione + a halide anion + H(+)</text>
        <dbReference type="Rhea" id="RHEA:16437"/>
        <dbReference type="ChEBI" id="CHEBI:15378"/>
        <dbReference type="ChEBI" id="CHEBI:16042"/>
        <dbReference type="ChEBI" id="CHEBI:17792"/>
        <dbReference type="ChEBI" id="CHEBI:57925"/>
        <dbReference type="ChEBI" id="CHEBI:90779"/>
        <dbReference type="EC" id="2.5.1.18"/>
    </reaction>
</comment>
<evidence type="ECO:0000256" key="8">
    <source>
        <dbReference type="RuleBase" id="RU000383"/>
    </source>
</evidence>